<comment type="caution">
    <text evidence="1">The sequence shown here is derived from an EMBL/GenBank/DDBJ whole genome shotgun (WGS) entry which is preliminary data.</text>
</comment>
<dbReference type="AlphaFoldDB" id="A0AAV7LDM4"/>
<proteinExistence type="predicted"/>
<protein>
    <submittedName>
        <fullName evidence="1">Uncharacterized protein</fullName>
    </submittedName>
</protein>
<dbReference type="EMBL" id="JANPWB010000015">
    <property type="protein sequence ID" value="KAJ1087453.1"/>
    <property type="molecule type" value="Genomic_DNA"/>
</dbReference>
<organism evidence="1 2">
    <name type="scientific">Pleurodeles waltl</name>
    <name type="common">Iberian ribbed newt</name>
    <dbReference type="NCBI Taxonomy" id="8319"/>
    <lineage>
        <taxon>Eukaryota</taxon>
        <taxon>Metazoa</taxon>
        <taxon>Chordata</taxon>
        <taxon>Craniata</taxon>
        <taxon>Vertebrata</taxon>
        <taxon>Euteleostomi</taxon>
        <taxon>Amphibia</taxon>
        <taxon>Batrachia</taxon>
        <taxon>Caudata</taxon>
        <taxon>Salamandroidea</taxon>
        <taxon>Salamandridae</taxon>
        <taxon>Pleurodelinae</taxon>
        <taxon>Pleurodeles</taxon>
    </lineage>
</organism>
<evidence type="ECO:0000313" key="1">
    <source>
        <dbReference type="EMBL" id="KAJ1087453.1"/>
    </source>
</evidence>
<name>A0AAV7LDM4_PLEWA</name>
<dbReference type="Proteomes" id="UP001066276">
    <property type="component" value="Chromosome 11"/>
</dbReference>
<evidence type="ECO:0000313" key="2">
    <source>
        <dbReference type="Proteomes" id="UP001066276"/>
    </source>
</evidence>
<accession>A0AAV7LDM4</accession>
<keyword evidence="2" id="KW-1185">Reference proteome</keyword>
<sequence length="163" mass="17713">MNAYPRGGWRAPPPRYRRMVLKWTARQGRALAAPLLDGTPDRWRAAPSMETVHRLGSWCLRFASSLNAFPFSHRGVHNPQTCTAKSALKIRGNCLQISCAASGSAPYTPEDDLSAIPFSTSSIRSSSMTTAEGRGETELGSECAKMQAVGNILHRQSSLLPSP</sequence>
<gene>
    <name evidence="1" type="ORF">NDU88_000624</name>
</gene>
<reference evidence="1" key="1">
    <citation type="journal article" date="2022" name="bioRxiv">
        <title>Sequencing and chromosome-scale assembly of the giantPleurodeles waltlgenome.</title>
        <authorList>
            <person name="Brown T."/>
            <person name="Elewa A."/>
            <person name="Iarovenko S."/>
            <person name="Subramanian E."/>
            <person name="Araus A.J."/>
            <person name="Petzold A."/>
            <person name="Susuki M."/>
            <person name="Suzuki K.-i.T."/>
            <person name="Hayashi T."/>
            <person name="Toyoda A."/>
            <person name="Oliveira C."/>
            <person name="Osipova E."/>
            <person name="Leigh N.D."/>
            <person name="Simon A."/>
            <person name="Yun M.H."/>
        </authorList>
    </citation>
    <scope>NUCLEOTIDE SEQUENCE</scope>
    <source>
        <strain evidence="1">20211129_DDA</strain>
        <tissue evidence="1">Liver</tissue>
    </source>
</reference>